<protein>
    <submittedName>
        <fullName evidence="1">Ankyrin repeat-containing protein</fullName>
    </submittedName>
</protein>
<dbReference type="PATRIC" id="fig|447.4.peg.2456"/>
<evidence type="ECO:0000313" key="1">
    <source>
        <dbReference type="EMBL" id="KTC73671.1"/>
    </source>
</evidence>
<dbReference type="Proteomes" id="UP000054695">
    <property type="component" value="Unassembled WGS sequence"/>
</dbReference>
<dbReference type="Gene3D" id="1.25.40.20">
    <property type="entry name" value="Ankyrin repeat-containing domain"/>
    <property type="match status" value="1"/>
</dbReference>
<organism evidence="1 2">
    <name type="scientific">Legionella bozemanae</name>
    <name type="common">Fluoribacter bozemanae</name>
    <dbReference type="NCBI Taxonomy" id="447"/>
    <lineage>
        <taxon>Bacteria</taxon>
        <taxon>Pseudomonadati</taxon>
        <taxon>Pseudomonadota</taxon>
        <taxon>Gammaproteobacteria</taxon>
        <taxon>Legionellales</taxon>
        <taxon>Legionellaceae</taxon>
        <taxon>Legionella</taxon>
    </lineage>
</organism>
<sequence>MGDVAEVRYVKSNNVEPEFLHLVDSVYNNAYQQVDETLTRCPHFINRVITPINQSLLSSILSKKTIDYTMLNILVKYNVSFTYPINIMGDTPLEHACKMRELSLFDYLVSHGISISESAAHKLLYKAKDIKTINCKEILQLYSMVMKMGGMPIVAEMKDSEGHTFKAKAQQVYLTNKSQGILRYDLWRLLCLAEESCAARIEMNEGSKTLENELSRIVERFHEKEKSDISLGDSIVSLFNAGGRHVESSGYSVLETQKNKPPI</sequence>
<dbReference type="RefSeq" id="WP_160116282.1">
    <property type="nucleotide sequence ID" value="NZ_LBAW01000022.1"/>
</dbReference>
<comment type="caution">
    <text evidence="1">The sequence shown here is derived from an EMBL/GenBank/DDBJ whole genome shotgun (WGS) entry which is preliminary data.</text>
</comment>
<accession>A0A0W0RRH4</accession>
<dbReference type="SUPFAM" id="SSF48403">
    <property type="entry name" value="Ankyrin repeat"/>
    <property type="match status" value="1"/>
</dbReference>
<name>A0A0W0RRH4_LEGBO</name>
<dbReference type="EMBL" id="LNXU01000019">
    <property type="protein sequence ID" value="KTC73671.1"/>
    <property type="molecule type" value="Genomic_DNA"/>
</dbReference>
<dbReference type="STRING" id="447.Lboz_2317"/>
<dbReference type="AlphaFoldDB" id="A0A0W0RRH4"/>
<proteinExistence type="predicted"/>
<keyword evidence="2" id="KW-1185">Reference proteome</keyword>
<dbReference type="OrthoDB" id="5654039at2"/>
<reference evidence="1 2" key="1">
    <citation type="submission" date="2015-11" db="EMBL/GenBank/DDBJ databases">
        <title>Genomic analysis of 38 Legionella species identifies large and diverse effector repertoires.</title>
        <authorList>
            <person name="Burstein D."/>
            <person name="Amaro F."/>
            <person name="Zusman T."/>
            <person name="Lifshitz Z."/>
            <person name="Cohen O."/>
            <person name="Gilbert J.A."/>
            <person name="Pupko T."/>
            <person name="Shuman H.A."/>
            <person name="Segal G."/>
        </authorList>
    </citation>
    <scope>NUCLEOTIDE SEQUENCE [LARGE SCALE GENOMIC DNA]</scope>
    <source>
        <strain evidence="1 2">WIGA</strain>
    </source>
</reference>
<dbReference type="NCBIfam" id="NF043025">
    <property type="entry name" value="T4SS_AnkJ"/>
    <property type="match status" value="1"/>
</dbReference>
<gene>
    <name evidence="1" type="ORF">Lboz_2317</name>
</gene>
<dbReference type="InterPro" id="IPR036770">
    <property type="entry name" value="Ankyrin_rpt-contain_sf"/>
</dbReference>
<evidence type="ECO:0000313" key="2">
    <source>
        <dbReference type="Proteomes" id="UP000054695"/>
    </source>
</evidence>